<keyword evidence="1" id="KW-0805">Transcription regulation</keyword>
<dbReference type="InterPro" id="IPR036388">
    <property type="entry name" value="WH-like_DNA-bd_sf"/>
</dbReference>
<evidence type="ECO:0000313" key="7">
    <source>
        <dbReference type="Proteomes" id="UP001194539"/>
    </source>
</evidence>
<dbReference type="CDD" id="cd00038">
    <property type="entry name" value="CAP_ED"/>
    <property type="match status" value="1"/>
</dbReference>
<evidence type="ECO:0000259" key="5">
    <source>
        <dbReference type="PROSITE" id="PS50042"/>
    </source>
</evidence>
<proteinExistence type="predicted"/>
<evidence type="ECO:0000256" key="2">
    <source>
        <dbReference type="ARBA" id="ARBA00023125"/>
    </source>
</evidence>
<dbReference type="InterPro" id="IPR050397">
    <property type="entry name" value="Env_Response_Regulators"/>
</dbReference>
<comment type="caution">
    <text evidence="6">The sequence shown here is derived from an EMBL/GenBank/DDBJ whole genome shotgun (WGS) entry which is preliminary data.</text>
</comment>
<evidence type="ECO:0000256" key="4">
    <source>
        <dbReference type="SAM" id="MobiDB-lite"/>
    </source>
</evidence>
<dbReference type="RefSeq" id="WP_197966018.1">
    <property type="nucleotide sequence ID" value="NZ_JACEGD010000009.1"/>
</dbReference>
<feature type="domain" description="Cyclic nucleotide-binding" evidence="5">
    <location>
        <begin position="40"/>
        <end position="125"/>
    </location>
</feature>
<dbReference type="Proteomes" id="UP001194539">
    <property type="component" value="Unassembled WGS sequence"/>
</dbReference>
<dbReference type="Gene3D" id="2.60.120.10">
    <property type="entry name" value="Jelly Rolls"/>
    <property type="match status" value="1"/>
</dbReference>
<dbReference type="InterPro" id="IPR000595">
    <property type="entry name" value="cNMP-bd_dom"/>
</dbReference>
<dbReference type="InterPro" id="IPR018490">
    <property type="entry name" value="cNMP-bd_dom_sf"/>
</dbReference>
<keyword evidence="3" id="KW-0804">Transcription</keyword>
<dbReference type="InterPro" id="IPR014710">
    <property type="entry name" value="RmlC-like_jellyroll"/>
</dbReference>
<reference evidence="6 7" key="1">
    <citation type="submission" date="2020-07" db="EMBL/GenBank/DDBJ databases">
        <title>Bradyrhizobium diversity isolated from nodules of indigenous legumes of Western Australia.</title>
        <authorList>
            <person name="Klepa M.S."/>
        </authorList>
    </citation>
    <scope>NUCLEOTIDE SEQUENCE [LARGE SCALE GENOMIC DNA]</scope>
    <source>
        <strain evidence="6 7">CNPSo 4019</strain>
    </source>
</reference>
<accession>A0ABS0P0Y8</accession>
<evidence type="ECO:0000256" key="3">
    <source>
        <dbReference type="ARBA" id="ARBA00023163"/>
    </source>
</evidence>
<dbReference type="Pfam" id="PF00027">
    <property type="entry name" value="cNMP_binding"/>
    <property type="match status" value="1"/>
</dbReference>
<dbReference type="Pfam" id="PF13545">
    <property type="entry name" value="HTH_Crp_2"/>
    <property type="match status" value="1"/>
</dbReference>
<dbReference type="InterPro" id="IPR036390">
    <property type="entry name" value="WH_DNA-bd_sf"/>
</dbReference>
<dbReference type="PANTHER" id="PTHR24567">
    <property type="entry name" value="CRP FAMILY TRANSCRIPTIONAL REGULATORY PROTEIN"/>
    <property type="match status" value="1"/>
</dbReference>
<dbReference type="PROSITE" id="PS50042">
    <property type="entry name" value="CNMP_BINDING_3"/>
    <property type="match status" value="1"/>
</dbReference>
<organism evidence="6 7">
    <name type="scientific">Bradyrhizobium diversitatis</name>
    <dbReference type="NCBI Taxonomy" id="2755406"/>
    <lineage>
        <taxon>Bacteria</taxon>
        <taxon>Pseudomonadati</taxon>
        <taxon>Pseudomonadota</taxon>
        <taxon>Alphaproteobacteria</taxon>
        <taxon>Hyphomicrobiales</taxon>
        <taxon>Nitrobacteraceae</taxon>
        <taxon>Bradyrhizobium</taxon>
    </lineage>
</organism>
<gene>
    <name evidence="6" type="ORF">H1B27_10625</name>
</gene>
<evidence type="ECO:0000256" key="1">
    <source>
        <dbReference type="ARBA" id="ARBA00023015"/>
    </source>
</evidence>
<dbReference type="SUPFAM" id="SSF51206">
    <property type="entry name" value="cAMP-binding domain-like"/>
    <property type="match status" value="1"/>
</dbReference>
<dbReference type="SUPFAM" id="SSF46785">
    <property type="entry name" value="Winged helix' DNA-binding domain"/>
    <property type="match status" value="1"/>
</dbReference>
<feature type="region of interest" description="Disordered" evidence="4">
    <location>
        <begin position="9"/>
        <end position="35"/>
    </location>
</feature>
<keyword evidence="2" id="KW-0238">DNA-binding</keyword>
<dbReference type="PANTHER" id="PTHR24567:SF74">
    <property type="entry name" value="HTH-TYPE TRANSCRIPTIONAL REGULATOR ARCR"/>
    <property type="match status" value="1"/>
</dbReference>
<name>A0ABS0P0Y8_9BRAD</name>
<keyword evidence="7" id="KW-1185">Reference proteome</keyword>
<dbReference type="Gene3D" id="1.10.10.10">
    <property type="entry name" value="Winged helix-like DNA-binding domain superfamily/Winged helix DNA-binding domain"/>
    <property type="match status" value="1"/>
</dbReference>
<protein>
    <submittedName>
        <fullName evidence="6">Crp/Fnr family transcriptional regulator</fullName>
    </submittedName>
</protein>
<evidence type="ECO:0000313" key="6">
    <source>
        <dbReference type="EMBL" id="MBH5386732.1"/>
    </source>
</evidence>
<sequence length="272" mass="29908">MLELDLVKKNARKPGTAPSIVSKIAPQTRDASPPSLGNDLIAHLSPRSRRLLLDRCDSIRLTARQVLQERGLPLQYAYFIESGAASLTTRVGDCPPVEIHTLGKKDFVGVPLVLGMRISPHRCTVHVPGKALRIQTEALIGLIKTDTEVEKLLLRYVQATLIHSAQLVACNSRHNLSQRLARWLLVARDRIGDNEVALTHKCMAQALGVRRAGITTAVGDMEANGLIRRSRGRTVIVDETRLEQASCDCFRVIRSAHENSLLGPIALRVAHP</sequence>
<dbReference type="InterPro" id="IPR012318">
    <property type="entry name" value="HTH_CRP"/>
</dbReference>
<dbReference type="EMBL" id="JACEGD010000009">
    <property type="protein sequence ID" value="MBH5386732.1"/>
    <property type="molecule type" value="Genomic_DNA"/>
</dbReference>